<keyword evidence="2" id="KW-1185">Reference proteome</keyword>
<gene>
    <name evidence="1" type="ORF">FRX31_013367</name>
</gene>
<name>A0A7J6WJF5_THATH</name>
<dbReference type="Proteomes" id="UP000554482">
    <property type="component" value="Unassembled WGS sequence"/>
</dbReference>
<proteinExistence type="predicted"/>
<evidence type="ECO:0000313" key="2">
    <source>
        <dbReference type="Proteomes" id="UP000554482"/>
    </source>
</evidence>
<sequence>METLVPCSEGDALTEKNAKCDEHVVDTLVPCSEGDALTEKRIQTDYILNKSDEYHKILGRHRCNLDHYQ</sequence>
<dbReference type="AlphaFoldDB" id="A0A7J6WJF5"/>
<accession>A0A7J6WJF5</accession>
<comment type="caution">
    <text evidence="1">The sequence shown here is derived from an EMBL/GenBank/DDBJ whole genome shotgun (WGS) entry which is preliminary data.</text>
</comment>
<organism evidence="1 2">
    <name type="scientific">Thalictrum thalictroides</name>
    <name type="common">Rue-anemone</name>
    <name type="synonym">Anemone thalictroides</name>
    <dbReference type="NCBI Taxonomy" id="46969"/>
    <lineage>
        <taxon>Eukaryota</taxon>
        <taxon>Viridiplantae</taxon>
        <taxon>Streptophyta</taxon>
        <taxon>Embryophyta</taxon>
        <taxon>Tracheophyta</taxon>
        <taxon>Spermatophyta</taxon>
        <taxon>Magnoliopsida</taxon>
        <taxon>Ranunculales</taxon>
        <taxon>Ranunculaceae</taxon>
        <taxon>Thalictroideae</taxon>
        <taxon>Thalictrum</taxon>
    </lineage>
</organism>
<evidence type="ECO:0000313" key="1">
    <source>
        <dbReference type="EMBL" id="KAF5197047.1"/>
    </source>
</evidence>
<reference evidence="1 2" key="1">
    <citation type="submission" date="2020-06" db="EMBL/GenBank/DDBJ databases">
        <title>Transcriptomic and genomic resources for Thalictrum thalictroides and T. hernandezii: Facilitating candidate gene discovery in an emerging model plant lineage.</title>
        <authorList>
            <person name="Arias T."/>
            <person name="Riano-Pachon D.M."/>
            <person name="Di Stilio V.S."/>
        </authorList>
    </citation>
    <scope>NUCLEOTIDE SEQUENCE [LARGE SCALE GENOMIC DNA]</scope>
    <source>
        <strain evidence="2">cv. WT478/WT964</strain>
        <tissue evidence="1">Leaves</tissue>
    </source>
</reference>
<dbReference type="EMBL" id="JABWDY010015172">
    <property type="protein sequence ID" value="KAF5197047.1"/>
    <property type="molecule type" value="Genomic_DNA"/>
</dbReference>
<protein>
    <submittedName>
        <fullName evidence="1">Uncharacterized protein</fullName>
    </submittedName>
</protein>